<dbReference type="InterPro" id="IPR035906">
    <property type="entry name" value="MetI-like_sf"/>
</dbReference>
<dbReference type="PANTHER" id="PTHR42929:SF5">
    <property type="entry name" value="ABC TRANSPORTER PERMEASE PROTEIN"/>
    <property type="match status" value="1"/>
</dbReference>
<keyword evidence="3 8" id="KW-0813">Transport</keyword>
<evidence type="ECO:0000256" key="3">
    <source>
        <dbReference type="ARBA" id="ARBA00022448"/>
    </source>
</evidence>
<sequence>MADMSAPAGGLLTTSDGRPLKSALATAQKRAKRRAFLLVLPLLAFIVITFIVPIGQLMHQAIYNDGFSANMPRMTAWFAETPPGTEPDDAAWEALALDLKDAAAARSVGVVGTRVNYEMSGTRSLFTSTARGAARFEPPYRDALLAADEKWADPNLWGTMRQVSDAYSANFFLAAIDMTRDVNGKIVPMPEERQIYVSLFVKTFLLAGLITFTCFLLGFPIAHLLATLPMKWSNLLMILVLLPFWTSLLVRTTSWMVLLQQQGVVNNTMVALGIISEDGRIQMIYNQMGTIIAMTHILLPFMILPLYSVMRPIPPSYVRAARSLGATSWTAFRRVYLPQTLPGVGAGSLLVFILAVGYYITPALVGGASGQLISNLIAFHMQSSLNWSLASALAALLLGAVLVLYWIYDRLVGIDNLKLG</sequence>
<comment type="caution">
    <text evidence="10">The sequence shown here is derived from an EMBL/GenBank/DDBJ whole genome shotgun (WGS) entry which is preliminary data.</text>
</comment>
<dbReference type="Gene3D" id="1.10.3720.10">
    <property type="entry name" value="MetI-like"/>
    <property type="match status" value="1"/>
</dbReference>
<evidence type="ECO:0000256" key="1">
    <source>
        <dbReference type="ARBA" id="ARBA00004651"/>
    </source>
</evidence>
<dbReference type="RefSeq" id="WP_118155652.1">
    <property type="nucleotide sequence ID" value="NZ_QWEY01000013.1"/>
</dbReference>
<dbReference type="SUPFAM" id="SSF161098">
    <property type="entry name" value="MetI-like"/>
    <property type="match status" value="1"/>
</dbReference>
<dbReference type="CDD" id="cd06261">
    <property type="entry name" value="TM_PBP2"/>
    <property type="match status" value="1"/>
</dbReference>
<evidence type="ECO:0000313" key="11">
    <source>
        <dbReference type="Proteomes" id="UP000284547"/>
    </source>
</evidence>
<comment type="similarity">
    <text evidence="2">Belongs to the binding-protein-dependent transport system permease family. CysTW subfamily.</text>
</comment>
<feature type="transmembrane region" description="Helical" evidence="8">
    <location>
        <begin position="199"/>
        <end position="226"/>
    </location>
</feature>
<dbReference type="Pfam" id="PF00528">
    <property type="entry name" value="BPD_transp_1"/>
    <property type="match status" value="1"/>
</dbReference>
<dbReference type="Proteomes" id="UP000284547">
    <property type="component" value="Unassembled WGS sequence"/>
</dbReference>
<dbReference type="AlphaFoldDB" id="A0A411YXL8"/>
<dbReference type="OrthoDB" id="9807047at2"/>
<keyword evidence="5 8" id="KW-0812">Transmembrane</keyword>
<feature type="transmembrane region" description="Helical" evidence="8">
    <location>
        <begin position="385"/>
        <end position="408"/>
    </location>
</feature>
<evidence type="ECO:0000256" key="8">
    <source>
        <dbReference type="RuleBase" id="RU363032"/>
    </source>
</evidence>
<feature type="transmembrane region" description="Helical" evidence="8">
    <location>
        <begin position="290"/>
        <end position="310"/>
    </location>
</feature>
<evidence type="ECO:0000256" key="4">
    <source>
        <dbReference type="ARBA" id="ARBA00022475"/>
    </source>
</evidence>
<gene>
    <name evidence="10" type="ORF">D1012_18710</name>
</gene>
<keyword evidence="4" id="KW-1003">Cell membrane</keyword>
<feature type="transmembrane region" description="Helical" evidence="8">
    <location>
        <begin position="35"/>
        <end position="54"/>
    </location>
</feature>
<evidence type="ECO:0000256" key="6">
    <source>
        <dbReference type="ARBA" id="ARBA00022989"/>
    </source>
</evidence>
<dbReference type="PANTHER" id="PTHR42929">
    <property type="entry name" value="INNER MEMBRANE ABC TRANSPORTER PERMEASE PROTEIN YDCU-RELATED-RELATED"/>
    <property type="match status" value="1"/>
</dbReference>
<dbReference type="GO" id="GO:0055085">
    <property type="term" value="P:transmembrane transport"/>
    <property type="evidence" value="ECO:0007669"/>
    <property type="project" value="InterPro"/>
</dbReference>
<feature type="domain" description="ABC transmembrane type-1" evidence="9">
    <location>
        <begin position="200"/>
        <end position="408"/>
    </location>
</feature>
<feature type="transmembrane region" description="Helical" evidence="8">
    <location>
        <begin position="344"/>
        <end position="365"/>
    </location>
</feature>
<keyword evidence="6 8" id="KW-1133">Transmembrane helix</keyword>
<evidence type="ECO:0000256" key="5">
    <source>
        <dbReference type="ARBA" id="ARBA00022692"/>
    </source>
</evidence>
<accession>A0A411YXL8</accession>
<organism evidence="10 11">
    <name type="scientific">Pseudotabrizicola alkalilacus</name>
    <dbReference type="NCBI Taxonomy" id="2305252"/>
    <lineage>
        <taxon>Bacteria</taxon>
        <taxon>Pseudomonadati</taxon>
        <taxon>Pseudomonadota</taxon>
        <taxon>Alphaproteobacteria</taxon>
        <taxon>Rhodobacterales</taxon>
        <taxon>Paracoccaceae</taxon>
        <taxon>Pseudotabrizicola</taxon>
    </lineage>
</organism>
<evidence type="ECO:0000256" key="2">
    <source>
        <dbReference type="ARBA" id="ARBA00007069"/>
    </source>
</evidence>
<name>A0A411YXL8_9RHOB</name>
<protein>
    <submittedName>
        <fullName evidence="10">ABC transporter permease</fullName>
    </submittedName>
</protein>
<dbReference type="InterPro" id="IPR000515">
    <property type="entry name" value="MetI-like"/>
</dbReference>
<dbReference type="EMBL" id="QWEY01000013">
    <property type="protein sequence ID" value="RGP35621.1"/>
    <property type="molecule type" value="Genomic_DNA"/>
</dbReference>
<reference evidence="10 11" key="1">
    <citation type="submission" date="2018-08" db="EMBL/GenBank/DDBJ databases">
        <title>Flavobacterium tibetense sp. nov., isolated from a wetland YonghuCo on Tibetan Plateau.</title>
        <authorList>
            <person name="Phurbu D."/>
            <person name="Lu H."/>
            <person name="Xing P."/>
        </authorList>
    </citation>
    <scope>NUCLEOTIDE SEQUENCE [LARGE SCALE GENOMIC DNA]</scope>
    <source>
        <strain evidence="10 11">DJC</strain>
    </source>
</reference>
<proteinExistence type="inferred from homology"/>
<evidence type="ECO:0000259" key="9">
    <source>
        <dbReference type="PROSITE" id="PS50928"/>
    </source>
</evidence>
<dbReference type="PROSITE" id="PS50928">
    <property type="entry name" value="ABC_TM1"/>
    <property type="match status" value="1"/>
</dbReference>
<keyword evidence="7 8" id="KW-0472">Membrane</keyword>
<evidence type="ECO:0000256" key="7">
    <source>
        <dbReference type="ARBA" id="ARBA00023136"/>
    </source>
</evidence>
<feature type="transmembrane region" description="Helical" evidence="8">
    <location>
        <begin position="232"/>
        <end position="250"/>
    </location>
</feature>
<keyword evidence="11" id="KW-1185">Reference proteome</keyword>
<dbReference type="GO" id="GO:0005886">
    <property type="term" value="C:plasma membrane"/>
    <property type="evidence" value="ECO:0007669"/>
    <property type="project" value="UniProtKB-SubCell"/>
</dbReference>
<comment type="subcellular location">
    <subcellularLocation>
        <location evidence="1 8">Cell membrane</location>
        <topology evidence="1 8">Multi-pass membrane protein</topology>
    </subcellularLocation>
</comment>
<evidence type="ECO:0000313" key="10">
    <source>
        <dbReference type="EMBL" id="RGP35621.1"/>
    </source>
</evidence>